<dbReference type="RefSeq" id="WP_184859192.1">
    <property type="nucleotide sequence ID" value="NZ_BAAAWY010000008.1"/>
</dbReference>
<accession>A0A7W9NFG5</accession>
<sequence>MAQLEYEDLLDGEYEEEFADELEALVGEGEDEGLDEGEEFFKGLRRGLRGVGRFVKRGVKVLRPLAKIAAPIVGSALGGPLGGLAGDVLASALEGEYEQEHERRPLTAEHAQAEALAAQAARTDSEAEAEALVGAAAATLLSRPDHRALRAVHGDLVRGAAVLAELLHRRRETRPYTGVVPTIVDRTAHTLARHVHSGRKLSRPLAAKVMAAHTANVLGDSQDALVRHVRGVRSAVGTYPGPLRSPVVRAGGGSTVEVVTPVRVPARHGRPARVVRVVSKVPVPTGAVPAGRTAVVRTADELGGRA</sequence>
<keyword evidence="2" id="KW-1185">Reference proteome</keyword>
<comment type="caution">
    <text evidence="1">The sequence shown here is derived from an EMBL/GenBank/DDBJ whole genome shotgun (WGS) entry which is preliminary data.</text>
</comment>
<organism evidence="1 2">
    <name type="scientific">Kutzneria kofuensis</name>
    <dbReference type="NCBI Taxonomy" id="103725"/>
    <lineage>
        <taxon>Bacteria</taxon>
        <taxon>Bacillati</taxon>
        <taxon>Actinomycetota</taxon>
        <taxon>Actinomycetes</taxon>
        <taxon>Pseudonocardiales</taxon>
        <taxon>Pseudonocardiaceae</taxon>
        <taxon>Kutzneria</taxon>
    </lineage>
</organism>
<name>A0A7W9NFG5_9PSEU</name>
<proteinExistence type="predicted"/>
<dbReference type="AlphaFoldDB" id="A0A7W9NFG5"/>
<evidence type="ECO:0000313" key="1">
    <source>
        <dbReference type="EMBL" id="MBB5889988.1"/>
    </source>
</evidence>
<dbReference type="EMBL" id="JACHIR010000001">
    <property type="protein sequence ID" value="MBB5889988.1"/>
    <property type="molecule type" value="Genomic_DNA"/>
</dbReference>
<reference evidence="1 2" key="1">
    <citation type="submission" date="2020-08" db="EMBL/GenBank/DDBJ databases">
        <title>Sequencing the genomes of 1000 actinobacteria strains.</title>
        <authorList>
            <person name="Klenk H.-P."/>
        </authorList>
    </citation>
    <scope>NUCLEOTIDE SEQUENCE [LARGE SCALE GENOMIC DNA]</scope>
    <source>
        <strain evidence="1 2">DSM 43851</strain>
    </source>
</reference>
<dbReference type="Proteomes" id="UP000585638">
    <property type="component" value="Unassembled WGS sequence"/>
</dbReference>
<protein>
    <submittedName>
        <fullName evidence="1">Uncharacterized protein</fullName>
    </submittedName>
</protein>
<evidence type="ECO:0000313" key="2">
    <source>
        <dbReference type="Proteomes" id="UP000585638"/>
    </source>
</evidence>
<gene>
    <name evidence="1" type="ORF">BJ998_001184</name>
</gene>